<proteinExistence type="predicted"/>
<evidence type="ECO:0000313" key="1">
    <source>
        <dbReference type="EMBL" id="PWN53306.1"/>
    </source>
</evidence>
<keyword evidence="2" id="KW-1185">Reference proteome</keyword>
<accession>A0ACD0P5G9</accession>
<dbReference type="Proteomes" id="UP000245626">
    <property type="component" value="Unassembled WGS sequence"/>
</dbReference>
<feature type="non-terminal residue" evidence="1">
    <location>
        <position position="266"/>
    </location>
</feature>
<reference evidence="1 2" key="1">
    <citation type="journal article" date="2018" name="Mol. Biol. Evol.">
        <title>Broad Genomic Sampling Reveals a Smut Pathogenic Ancestry of the Fungal Clade Ustilaginomycotina.</title>
        <authorList>
            <person name="Kijpornyongpan T."/>
            <person name="Mondo S.J."/>
            <person name="Barry K."/>
            <person name="Sandor L."/>
            <person name="Lee J."/>
            <person name="Lipzen A."/>
            <person name="Pangilinan J."/>
            <person name="LaButti K."/>
            <person name="Hainaut M."/>
            <person name="Henrissat B."/>
            <person name="Grigoriev I.V."/>
            <person name="Spatafora J.W."/>
            <person name="Aime M.C."/>
        </authorList>
    </citation>
    <scope>NUCLEOTIDE SEQUENCE [LARGE SCALE GENOMIC DNA]</scope>
    <source>
        <strain evidence="1 2">SA 807</strain>
    </source>
</reference>
<evidence type="ECO:0000313" key="2">
    <source>
        <dbReference type="Proteomes" id="UP000245626"/>
    </source>
</evidence>
<dbReference type="EMBL" id="KZ819732">
    <property type="protein sequence ID" value="PWN53306.1"/>
    <property type="molecule type" value="Genomic_DNA"/>
</dbReference>
<gene>
    <name evidence="1" type="ORF">IE53DRAFT_377453</name>
</gene>
<protein>
    <submittedName>
        <fullName evidence="1">Uncharacterized protein</fullName>
    </submittedName>
</protein>
<organism evidence="1 2">
    <name type="scientific">Violaceomyces palustris</name>
    <dbReference type="NCBI Taxonomy" id="1673888"/>
    <lineage>
        <taxon>Eukaryota</taxon>
        <taxon>Fungi</taxon>
        <taxon>Dikarya</taxon>
        <taxon>Basidiomycota</taxon>
        <taxon>Ustilaginomycotina</taxon>
        <taxon>Ustilaginomycetes</taxon>
        <taxon>Violaceomycetales</taxon>
        <taxon>Violaceomycetaceae</taxon>
        <taxon>Violaceomyces</taxon>
    </lineage>
</organism>
<sequence length="266" mass="28517">MASEKDQEQDPISVSDSFSSDDGSTSTELKLGSNFHTRNDSGYHHANPSICTPSSPDPVQVDDEELKSFTGIALLSSPRSPCSSFRGYLHSSDLADEVFEPTRAKSDSGPLCLTAQSPEILNSSKAGGGPDFGRSSGLFPEARKKGPDPLHPQRARNDPISSSSANAISSSPGPDAQLSSGSATFSHDSKSCHPTTMDRMKMPVVVPHFTNQKKGTANLCGEVHHEKDPANISEKKVQTDFSGNEEILQHLEIQNALLQSENAKLR</sequence>
<name>A0ACD0P5G9_9BASI</name>